<evidence type="ECO:0000313" key="2">
    <source>
        <dbReference type="WBParaSite" id="Hba_04713"/>
    </source>
</evidence>
<keyword evidence="1" id="KW-1185">Reference proteome</keyword>
<dbReference type="Proteomes" id="UP000095283">
    <property type="component" value="Unplaced"/>
</dbReference>
<sequence length="114" mass="13581">MTYDFRGKEDVKTGFHSPLFSAENESPKTLNTVNFISFIFYFQMSHEYLKYILEYYFNKTTICMFNVNLNLRNSLVLFLKYNSNVGNSSIIILHCTAIYYLETYNYRFATNVCY</sequence>
<accession>A0A1I7WI78</accession>
<protein>
    <submittedName>
        <fullName evidence="2">Uncharacterized protein</fullName>
    </submittedName>
</protein>
<reference evidence="2" key="1">
    <citation type="submission" date="2016-11" db="UniProtKB">
        <authorList>
            <consortium name="WormBaseParasite"/>
        </authorList>
    </citation>
    <scope>IDENTIFICATION</scope>
</reference>
<proteinExistence type="predicted"/>
<organism evidence="1 2">
    <name type="scientific">Heterorhabditis bacteriophora</name>
    <name type="common">Entomopathogenic nematode worm</name>
    <dbReference type="NCBI Taxonomy" id="37862"/>
    <lineage>
        <taxon>Eukaryota</taxon>
        <taxon>Metazoa</taxon>
        <taxon>Ecdysozoa</taxon>
        <taxon>Nematoda</taxon>
        <taxon>Chromadorea</taxon>
        <taxon>Rhabditida</taxon>
        <taxon>Rhabditina</taxon>
        <taxon>Rhabditomorpha</taxon>
        <taxon>Strongyloidea</taxon>
        <taxon>Heterorhabditidae</taxon>
        <taxon>Heterorhabditis</taxon>
    </lineage>
</organism>
<name>A0A1I7WI78_HETBA</name>
<dbReference type="AlphaFoldDB" id="A0A1I7WI78"/>
<dbReference type="WBParaSite" id="Hba_04713">
    <property type="protein sequence ID" value="Hba_04713"/>
    <property type="gene ID" value="Hba_04713"/>
</dbReference>
<evidence type="ECO:0000313" key="1">
    <source>
        <dbReference type="Proteomes" id="UP000095283"/>
    </source>
</evidence>